<feature type="active site" description="Proton acceptor" evidence="7">
    <location>
        <position position="72"/>
    </location>
</feature>
<evidence type="ECO:0000256" key="7">
    <source>
        <dbReference type="PIRSR" id="PIRSR618044-1"/>
    </source>
</evidence>
<evidence type="ECO:0000313" key="12">
    <source>
        <dbReference type="Proteomes" id="UP000193083"/>
    </source>
</evidence>
<keyword evidence="5" id="KW-0573">Peptidoglycan synthesis</keyword>
<evidence type="ECO:0000256" key="2">
    <source>
        <dbReference type="ARBA" id="ARBA00022729"/>
    </source>
</evidence>
<dbReference type="SUPFAM" id="SSF110997">
    <property type="entry name" value="Sporulation related repeat"/>
    <property type="match status" value="1"/>
</dbReference>
<feature type="domain" description="SPOR" evidence="10">
    <location>
        <begin position="368"/>
        <end position="452"/>
    </location>
</feature>
<evidence type="ECO:0000256" key="6">
    <source>
        <dbReference type="ARBA" id="ARBA00023316"/>
    </source>
</evidence>
<evidence type="ECO:0000256" key="3">
    <source>
        <dbReference type="ARBA" id="ARBA00022801"/>
    </source>
</evidence>
<dbReference type="GO" id="GO:0009002">
    <property type="term" value="F:serine-type D-Ala-D-Ala carboxypeptidase activity"/>
    <property type="evidence" value="ECO:0007669"/>
    <property type="project" value="InterPro"/>
</dbReference>
<evidence type="ECO:0000313" key="11">
    <source>
        <dbReference type="EMBL" id="SMH45563.1"/>
    </source>
</evidence>
<name>A0A1X7P676_9HYPH</name>
<evidence type="ECO:0000256" key="8">
    <source>
        <dbReference type="PIRSR" id="PIRSR618044-2"/>
    </source>
</evidence>
<evidence type="ECO:0000256" key="9">
    <source>
        <dbReference type="RuleBase" id="RU004016"/>
    </source>
</evidence>
<dbReference type="GO" id="GO:0008360">
    <property type="term" value="P:regulation of cell shape"/>
    <property type="evidence" value="ECO:0007669"/>
    <property type="project" value="UniProtKB-KW"/>
</dbReference>
<dbReference type="Gene3D" id="3.40.710.10">
    <property type="entry name" value="DD-peptidase/beta-lactamase superfamily"/>
    <property type="match status" value="1"/>
</dbReference>
<dbReference type="EMBL" id="FXBL01000004">
    <property type="protein sequence ID" value="SMH45563.1"/>
    <property type="molecule type" value="Genomic_DNA"/>
</dbReference>
<feature type="active site" evidence="7">
    <location>
        <position position="129"/>
    </location>
</feature>
<keyword evidence="3" id="KW-0378">Hydrolase</keyword>
<dbReference type="GO" id="GO:0009252">
    <property type="term" value="P:peptidoglycan biosynthetic process"/>
    <property type="evidence" value="ECO:0007669"/>
    <property type="project" value="UniProtKB-KW"/>
</dbReference>
<dbReference type="PROSITE" id="PS51724">
    <property type="entry name" value="SPOR"/>
    <property type="match status" value="1"/>
</dbReference>
<dbReference type="SUPFAM" id="SSF56601">
    <property type="entry name" value="beta-lactamase/transpeptidase-like"/>
    <property type="match status" value="1"/>
</dbReference>
<keyword evidence="2" id="KW-0732">Signal</keyword>
<feature type="binding site" evidence="8">
    <location>
        <position position="231"/>
    </location>
    <ligand>
        <name>substrate</name>
    </ligand>
</feature>
<dbReference type="InterPro" id="IPR007730">
    <property type="entry name" value="SPOR-like_dom"/>
</dbReference>
<dbReference type="InterPro" id="IPR018044">
    <property type="entry name" value="Peptidase_S11"/>
</dbReference>
<dbReference type="Pfam" id="PF00768">
    <property type="entry name" value="Peptidase_S11"/>
    <property type="match status" value="1"/>
</dbReference>
<protein>
    <submittedName>
        <fullName evidence="11">D-alanyl-D-alanine carboxypeptidase</fullName>
    </submittedName>
</protein>
<dbReference type="Gene3D" id="3.30.70.1070">
    <property type="entry name" value="Sporulation related repeat"/>
    <property type="match status" value="1"/>
</dbReference>
<dbReference type="Proteomes" id="UP000193083">
    <property type="component" value="Unassembled WGS sequence"/>
</dbReference>
<dbReference type="PRINTS" id="PR00725">
    <property type="entry name" value="DADACBPTASE1"/>
</dbReference>
<organism evidence="11 12">
    <name type="scientific">Mesorhizobium australicum</name>
    <dbReference type="NCBI Taxonomy" id="536018"/>
    <lineage>
        <taxon>Bacteria</taxon>
        <taxon>Pseudomonadati</taxon>
        <taxon>Pseudomonadota</taxon>
        <taxon>Alphaproteobacteria</taxon>
        <taxon>Hyphomicrobiales</taxon>
        <taxon>Phyllobacteriaceae</taxon>
        <taxon>Mesorhizobium</taxon>
    </lineage>
</organism>
<sequence length="452" mass="47525">MSFASAGLFSSVRKSLRPILGFLVATTVAIAGSTAAAQAQSKKAAIVIDASTGKTLYSSSADSPRYPASLTKMMTLYLTFEAMSAGRISKDTRVVFSKYASSRPPTKLGVRPGGSITVEQAILGLVTKSANDAATALGELLGGSESNFAKMMTAKARKLGMSSTTFRNASGLPDPGQKTTARDMAILGMSLREHYPKHYSYFSTRSFAFGKSRMPNHNKLLGRVQGVDGIKTGYTRASGFNLVSSVKVGDRKIVAVVMGGASGRSRDAEMERLIAAYMPKASSRGSNPLIAARTIEPQAPIVASVASPLHAKNVPAPEARPEQVIETAYARPLARPADPIADAVAKADAPTPKVEVDQVKTASVTPSAAPKSGWVIQVGSVGSEAEARALLDKTSDKAAQLLASAEPFTERFEKGGTTYIRARFGGFSNQATATKTCAALKKRSISCYAVQQ</sequence>
<dbReference type="RefSeq" id="WP_348529029.1">
    <property type="nucleotide sequence ID" value="NZ_FXBL01000004.1"/>
</dbReference>
<dbReference type="InterPro" id="IPR001967">
    <property type="entry name" value="Peptidase_S11_N"/>
</dbReference>
<keyword evidence="11" id="KW-0645">Protease</keyword>
<dbReference type="GO" id="GO:0042834">
    <property type="term" value="F:peptidoglycan binding"/>
    <property type="evidence" value="ECO:0007669"/>
    <property type="project" value="InterPro"/>
</dbReference>
<evidence type="ECO:0000256" key="5">
    <source>
        <dbReference type="ARBA" id="ARBA00022984"/>
    </source>
</evidence>
<dbReference type="GO" id="GO:0006508">
    <property type="term" value="P:proteolysis"/>
    <property type="evidence" value="ECO:0007669"/>
    <property type="project" value="InterPro"/>
</dbReference>
<evidence type="ECO:0000256" key="4">
    <source>
        <dbReference type="ARBA" id="ARBA00022960"/>
    </source>
</evidence>
<feature type="active site" description="Acyl-ester intermediate" evidence="7">
    <location>
        <position position="69"/>
    </location>
</feature>
<evidence type="ECO:0000259" key="10">
    <source>
        <dbReference type="PROSITE" id="PS51724"/>
    </source>
</evidence>
<keyword evidence="4" id="KW-0133">Cell shape</keyword>
<dbReference type="InterPro" id="IPR012338">
    <property type="entry name" value="Beta-lactam/transpept-like"/>
</dbReference>
<dbReference type="PANTHER" id="PTHR21581">
    <property type="entry name" value="D-ALANYL-D-ALANINE CARBOXYPEPTIDASE"/>
    <property type="match status" value="1"/>
</dbReference>
<accession>A0A1X7P676</accession>
<keyword evidence="11" id="KW-0121">Carboxypeptidase</keyword>
<dbReference type="Pfam" id="PF05036">
    <property type="entry name" value="SPOR"/>
    <property type="match status" value="1"/>
</dbReference>
<dbReference type="AlphaFoldDB" id="A0A1X7P676"/>
<reference evidence="11 12" key="1">
    <citation type="submission" date="2017-04" db="EMBL/GenBank/DDBJ databases">
        <authorList>
            <person name="Afonso C.L."/>
            <person name="Miller P.J."/>
            <person name="Scott M.A."/>
            <person name="Spackman E."/>
            <person name="Goraichik I."/>
            <person name="Dimitrov K.M."/>
            <person name="Suarez D.L."/>
            <person name="Swayne D.E."/>
        </authorList>
    </citation>
    <scope>NUCLEOTIDE SEQUENCE [LARGE SCALE GENOMIC DNA]</scope>
    <source>
        <strain evidence="11 12">B5P</strain>
    </source>
</reference>
<proteinExistence type="inferred from homology"/>
<dbReference type="GO" id="GO:0071555">
    <property type="term" value="P:cell wall organization"/>
    <property type="evidence" value="ECO:0007669"/>
    <property type="project" value="UniProtKB-KW"/>
</dbReference>
<gene>
    <name evidence="11" type="ORF">SAMN02982922_3243</name>
</gene>
<evidence type="ECO:0000256" key="1">
    <source>
        <dbReference type="ARBA" id="ARBA00007164"/>
    </source>
</evidence>
<dbReference type="InterPro" id="IPR036680">
    <property type="entry name" value="SPOR-like_sf"/>
</dbReference>
<keyword evidence="6" id="KW-0961">Cell wall biogenesis/degradation</keyword>
<dbReference type="PANTHER" id="PTHR21581:SF6">
    <property type="entry name" value="TRAFFICKING PROTEIN PARTICLE COMPLEX SUBUNIT 12"/>
    <property type="match status" value="1"/>
</dbReference>
<comment type="similarity">
    <text evidence="1 9">Belongs to the peptidase S11 family.</text>
</comment>
<keyword evidence="12" id="KW-1185">Reference proteome</keyword>